<accession>A0ABQ6AS43</accession>
<organism evidence="1 2">
    <name type="scientific">Bradyrhizobium iriomotense</name>
    <dbReference type="NCBI Taxonomy" id="441950"/>
    <lineage>
        <taxon>Bacteria</taxon>
        <taxon>Pseudomonadati</taxon>
        <taxon>Pseudomonadota</taxon>
        <taxon>Alphaproteobacteria</taxon>
        <taxon>Hyphomicrobiales</taxon>
        <taxon>Nitrobacteraceae</taxon>
        <taxon>Bradyrhizobium</taxon>
    </lineage>
</organism>
<sequence>MFKRNRLKRVRERLAAFATEMREKASRLPPGIEQENLLRKARQADVAARLDEWATSRGLQPPK</sequence>
<dbReference type="Proteomes" id="UP001156905">
    <property type="component" value="Unassembled WGS sequence"/>
</dbReference>
<protein>
    <submittedName>
        <fullName evidence="1">Uncharacterized protein</fullName>
    </submittedName>
</protein>
<reference evidence="2" key="1">
    <citation type="journal article" date="2019" name="Int. J. Syst. Evol. Microbiol.">
        <title>The Global Catalogue of Microorganisms (GCM) 10K type strain sequencing project: providing services to taxonomists for standard genome sequencing and annotation.</title>
        <authorList>
            <consortium name="The Broad Institute Genomics Platform"/>
            <consortium name="The Broad Institute Genome Sequencing Center for Infectious Disease"/>
            <person name="Wu L."/>
            <person name="Ma J."/>
        </authorList>
    </citation>
    <scope>NUCLEOTIDE SEQUENCE [LARGE SCALE GENOMIC DNA]</scope>
    <source>
        <strain evidence="2">NBRC 102520</strain>
    </source>
</reference>
<comment type="caution">
    <text evidence="1">The sequence shown here is derived from an EMBL/GenBank/DDBJ whole genome shotgun (WGS) entry which is preliminary data.</text>
</comment>
<dbReference type="RefSeq" id="WP_284261720.1">
    <property type="nucleotide sequence ID" value="NZ_BSOW01000003.1"/>
</dbReference>
<dbReference type="EMBL" id="BSOW01000003">
    <property type="protein sequence ID" value="GLR84255.1"/>
    <property type="molecule type" value="Genomic_DNA"/>
</dbReference>
<gene>
    <name evidence="1" type="ORF">GCM10007857_09650</name>
</gene>
<name>A0ABQ6AS43_9BRAD</name>
<evidence type="ECO:0000313" key="1">
    <source>
        <dbReference type="EMBL" id="GLR84255.1"/>
    </source>
</evidence>
<evidence type="ECO:0000313" key="2">
    <source>
        <dbReference type="Proteomes" id="UP001156905"/>
    </source>
</evidence>
<keyword evidence="2" id="KW-1185">Reference proteome</keyword>
<proteinExistence type="predicted"/>